<evidence type="ECO:0000313" key="1">
    <source>
        <dbReference type="EMBL" id="ACN35735.1"/>
    </source>
</evidence>
<dbReference type="HOGENOM" id="CLU_1920162_0_0_1"/>
<dbReference type="AlphaFoldDB" id="C0PKL9"/>
<name>C0PKL9_MAIZE</name>
<organism evidence="1">
    <name type="scientific">Zea mays</name>
    <name type="common">Maize</name>
    <dbReference type="NCBI Taxonomy" id="4577"/>
    <lineage>
        <taxon>Eukaryota</taxon>
        <taxon>Viridiplantae</taxon>
        <taxon>Streptophyta</taxon>
        <taxon>Embryophyta</taxon>
        <taxon>Tracheophyta</taxon>
        <taxon>Spermatophyta</taxon>
        <taxon>Magnoliopsida</taxon>
        <taxon>Liliopsida</taxon>
        <taxon>Poales</taxon>
        <taxon>Poaceae</taxon>
        <taxon>PACMAD clade</taxon>
        <taxon>Panicoideae</taxon>
        <taxon>Andropogonodae</taxon>
        <taxon>Andropogoneae</taxon>
        <taxon>Tripsacinae</taxon>
        <taxon>Zea</taxon>
    </lineage>
</organism>
<reference evidence="1" key="1">
    <citation type="journal article" date="2009" name="PLoS Genet.">
        <title>Sequencing, mapping, and analysis of 27,455 maize full-length cDNAs.</title>
        <authorList>
            <person name="Soderlund C."/>
            <person name="Descour A."/>
            <person name="Kudrna D."/>
            <person name="Bomhoff M."/>
            <person name="Boyd L."/>
            <person name="Currie J."/>
            <person name="Angelova A."/>
            <person name="Collura K."/>
            <person name="Wissotski M."/>
            <person name="Ashley E."/>
            <person name="Morrow D."/>
            <person name="Fernandes J."/>
            <person name="Walbot V."/>
            <person name="Yu Y."/>
        </authorList>
    </citation>
    <scope>NUCLEOTIDE SEQUENCE</scope>
    <source>
        <strain evidence="1">B73</strain>
    </source>
</reference>
<accession>C0PKL9</accession>
<dbReference type="EMBL" id="BT068838">
    <property type="protein sequence ID" value="ACN35735.1"/>
    <property type="molecule type" value="mRNA"/>
</dbReference>
<sequence>MAASARPGERATSFAVACSLLSRFVRQNGVAAADLGLRIKGERRNPAAALSRPGSFCSVVGGFRNPGGCVGGPVSFPVGSVLCWCEIWAGPLLSGLKPRFRASNFTVPYPDVLFCFVPVLRRGRAAEDAGDN</sequence>
<proteinExistence type="evidence at transcript level"/>
<protein>
    <submittedName>
        <fullName evidence="1">Uncharacterized protein</fullName>
    </submittedName>
</protein>